<feature type="transmembrane region" description="Helical" evidence="1">
    <location>
        <begin position="36"/>
        <end position="54"/>
    </location>
</feature>
<dbReference type="EMBL" id="JYDP01000076">
    <property type="protein sequence ID" value="KRZ09201.1"/>
    <property type="molecule type" value="Genomic_DNA"/>
</dbReference>
<evidence type="ECO:0000256" key="1">
    <source>
        <dbReference type="SAM" id="Phobius"/>
    </source>
</evidence>
<accession>A0A0V1HFB1</accession>
<gene>
    <name evidence="2" type="ORF">T11_4621</name>
</gene>
<keyword evidence="1" id="KW-0472">Membrane</keyword>
<evidence type="ECO:0000313" key="2">
    <source>
        <dbReference type="EMBL" id="KRZ09201.1"/>
    </source>
</evidence>
<reference evidence="2 3" key="1">
    <citation type="submission" date="2015-01" db="EMBL/GenBank/DDBJ databases">
        <title>Evolution of Trichinella species and genotypes.</title>
        <authorList>
            <person name="Korhonen P.K."/>
            <person name="Edoardo P."/>
            <person name="Giuseppe L.R."/>
            <person name="Gasser R.B."/>
        </authorList>
    </citation>
    <scope>NUCLEOTIDE SEQUENCE [LARGE SCALE GENOMIC DNA]</scope>
    <source>
        <strain evidence="2">ISS1029</strain>
    </source>
</reference>
<keyword evidence="3" id="KW-1185">Reference proteome</keyword>
<keyword evidence="1" id="KW-1133">Transmembrane helix</keyword>
<name>A0A0V1HFB1_9BILA</name>
<organism evidence="2 3">
    <name type="scientific">Trichinella zimbabwensis</name>
    <dbReference type="NCBI Taxonomy" id="268475"/>
    <lineage>
        <taxon>Eukaryota</taxon>
        <taxon>Metazoa</taxon>
        <taxon>Ecdysozoa</taxon>
        <taxon>Nematoda</taxon>
        <taxon>Enoplea</taxon>
        <taxon>Dorylaimia</taxon>
        <taxon>Trichinellida</taxon>
        <taxon>Trichinellidae</taxon>
        <taxon>Trichinella</taxon>
    </lineage>
</organism>
<dbReference type="Proteomes" id="UP000055024">
    <property type="component" value="Unassembled WGS sequence"/>
</dbReference>
<keyword evidence="1" id="KW-0812">Transmembrane</keyword>
<comment type="caution">
    <text evidence="2">The sequence shown here is derived from an EMBL/GenBank/DDBJ whole genome shotgun (WGS) entry which is preliminary data.</text>
</comment>
<evidence type="ECO:0000313" key="3">
    <source>
        <dbReference type="Proteomes" id="UP000055024"/>
    </source>
</evidence>
<dbReference type="AlphaFoldDB" id="A0A0V1HFB1"/>
<proteinExistence type="predicted"/>
<sequence>MLLVSNNFRHTNCKNGCSSSDCSFYDSRMRYDGWRIFNSACLLLLFLHHVAILLSGSSSCSSRK</sequence>
<protein>
    <submittedName>
        <fullName evidence="2">Uncharacterized protein</fullName>
    </submittedName>
</protein>